<protein>
    <recommendedName>
        <fullName evidence="5">HTH hxlR-type domain-containing protein</fullName>
    </recommendedName>
</protein>
<dbReference type="PANTHER" id="PTHR33204:SF18">
    <property type="entry name" value="TRANSCRIPTIONAL REGULATORY PROTEIN"/>
    <property type="match status" value="1"/>
</dbReference>
<organism evidence="6">
    <name type="scientific">Actinoplanes campanulatus</name>
    <dbReference type="NCBI Taxonomy" id="113559"/>
    <lineage>
        <taxon>Bacteria</taxon>
        <taxon>Bacillati</taxon>
        <taxon>Actinomycetota</taxon>
        <taxon>Actinomycetes</taxon>
        <taxon>Micromonosporales</taxon>
        <taxon>Micromonosporaceae</taxon>
        <taxon>Actinoplanes</taxon>
    </lineage>
</organism>
<accession>A0ABQ3WKU0</accession>
<feature type="domain" description="HTH hxlR-type" evidence="5">
    <location>
        <begin position="73"/>
        <end position="171"/>
    </location>
</feature>
<evidence type="ECO:0000259" key="5">
    <source>
        <dbReference type="PROSITE" id="PS51118"/>
    </source>
</evidence>
<evidence type="ECO:0000256" key="1">
    <source>
        <dbReference type="ARBA" id="ARBA00023015"/>
    </source>
</evidence>
<dbReference type="SUPFAM" id="SSF46785">
    <property type="entry name" value="Winged helix' DNA-binding domain"/>
    <property type="match status" value="1"/>
</dbReference>
<gene>
    <name evidence="6" type="ORF">Aca07nite_41320</name>
</gene>
<sequence>MAGRVADDPGHPVAAAVRLGGHGAAGPATRSEDDDAGHGADANRRGSGYRNETGATVGFVTTELRPDMFAPECPTRQVPVRIGDKWTAMIVLCLEDGPRRFGELLVPLPAITKKVLAETLRAMERDGLVTRTEFPANPPHVEYALTPLGRSLLTLIDAARDWCAEHLPELTEARRAYTSSLSAASKMS</sequence>
<dbReference type="InterPro" id="IPR036388">
    <property type="entry name" value="WH-like_DNA-bd_sf"/>
</dbReference>
<dbReference type="InterPro" id="IPR036390">
    <property type="entry name" value="WH_DNA-bd_sf"/>
</dbReference>
<feature type="region of interest" description="Disordered" evidence="4">
    <location>
        <begin position="21"/>
        <end position="54"/>
    </location>
</feature>
<comment type="caution">
    <text evidence="6">The sequence shown here is derived from an EMBL/GenBank/DDBJ whole genome shotgun (WGS) entry which is preliminary data.</text>
</comment>
<dbReference type="PANTHER" id="PTHR33204">
    <property type="entry name" value="TRANSCRIPTIONAL REGULATOR, MARR FAMILY"/>
    <property type="match status" value="1"/>
</dbReference>
<dbReference type="PROSITE" id="PS51118">
    <property type="entry name" value="HTH_HXLR"/>
    <property type="match status" value="1"/>
</dbReference>
<name>A0ABQ3WKU0_9ACTN</name>
<dbReference type="InterPro" id="IPR002577">
    <property type="entry name" value="HTH_HxlR"/>
</dbReference>
<dbReference type="Pfam" id="PF01638">
    <property type="entry name" value="HxlR"/>
    <property type="match status" value="1"/>
</dbReference>
<reference evidence="6" key="1">
    <citation type="submission" date="2021-01" db="EMBL/GenBank/DDBJ databases">
        <title>Whole genome shotgun sequence of Actinoplanes capillaceus NBRC 16408.</title>
        <authorList>
            <person name="Komaki H."/>
            <person name="Tamura T."/>
        </authorList>
    </citation>
    <scope>NUCLEOTIDE SEQUENCE [LARGE SCALE GENOMIC DNA]</scope>
    <source>
        <strain evidence="6">NBRC 16408</strain>
    </source>
</reference>
<evidence type="ECO:0000256" key="4">
    <source>
        <dbReference type="SAM" id="MobiDB-lite"/>
    </source>
</evidence>
<dbReference type="Gene3D" id="1.10.10.10">
    <property type="entry name" value="Winged helix-like DNA-binding domain superfamily/Winged helix DNA-binding domain"/>
    <property type="match status" value="1"/>
</dbReference>
<evidence type="ECO:0000256" key="3">
    <source>
        <dbReference type="ARBA" id="ARBA00023163"/>
    </source>
</evidence>
<dbReference type="EMBL" id="BOMF01000081">
    <property type="protein sequence ID" value="GID46857.1"/>
    <property type="molecule type" value="Genomic_DNA"/>
</dbReference>
<evidence type="ECO:0000256" key="2">
    <source>
        <dbReference type="ARBA" id="ARBA00023125"/>
    </source>
</evidence>
<keyword evidence="2" id="KW-0238">DNA-binding</keyword>
<keyword evidence="1" id="KW-0805">Transcription regulation</keyword>
<proteinExistence type="predicted"/>
<keyword evidence="3" id="KW-0804">Transcription</keyword>
<evidence type="ECO:0000313" key="6">
    <source>
        <dbReference type="EMBL" id="GID46857.1"/>
    </source>
</evidence>